<comment type="caution">
    <text evidence="3">The sequence shown here is derived from an EMBL/GenBank/DDBJ whole genome shotgun (WGS) entry which is preliminary data.</text>
</comment>
<dbReference type="EMBL" id="JAUYVI010000001">
    <property type="protein sequence ID" value="MDQ7246454.1"/>
    <property type="molecule type" value="Genomic_DNA"/>
</dbReference>
<evidence type="ECO:0000256" key="1">
    <source>
        <dbReference type="SAM" id="Phobius"/>
    </source>
</evidence>
<dbReference type="InterPro" id="IPR000620">
    <property type="entry name" value="EamA_dom"/>
</dbReference>
<proteinExistence type="predicted"/>
<dbReference type="SUPFAM" id="SSF103481">
    <property type="entry name" value="Multidrug resistance efflux transporter EmrE"/>
    <property type="match status" value="2"/>
</dbReference>
<reference evidence="4" key="1">
    <citation type="submission" date="2023-08" db="EMBL/GenBank/DDBJ databases">
        <title>Rhodospirillaceae gen. nov., a novel taxon isolated from the Yangtze River Yuezi River estuary sludge.</title>
        <authorList>
            <person name="Ruan L."/>
        </authorList>
    </citation>
    <scope>NUCLEOTIDE SEQUENCE [LARGE SCALE GENOMIC DNA]</scope>
    <source>
        <strain evidence="4">R-7</strain>
    </source>
</reference>
<protein>
    <submittedName>
        <fullName evidence="3">DMT family transporter</fullName>
    </submittedName>
</protein>
<feature type="transmembrane region" description="Helical" evidence="1">
    <location>
        <begin position="240"/>
        <end position="257"/>
    </location>
</feature>
<evidence type="ECO:0000259" key="2">
    <source>
        <dbReference type="Pfam" id="PF00892"/>
    </source>
</evidence>
<gene>
    <name evidence="3" type="ORF">Q8A70_02195</name>
</gene>
<name>A0ABU0YFH6_9PROT</name>
<keyword evidence="1" id="KW-0472">Membrane</keyword>
<evidence type="ECO:0000313" key="4">
    <source>
        <dbReference type="Proteomes" id="UP001230156"/>
    </source>
</evidence>
<evidence type="ECO:0000313" key="3">
    <source>
        <dbReference type="EMBL" id="MDQ7246454.1"/>
    </source>
</evidence>
<feature type="transmembrane region" description="Helical" evidence="1">
    <location>
        <begin position="182"/>
        <end position="202"/>
    </location>
</feature>
<keyword evidence="4" id="KW-1185">Reference proteome</keyword>
<feature type="transmembrane region" description="Helical" evidence="1">
    <location>
        <begin position="73"/>
        <end position="94"/>
    </location>
</feature>
<dbReference type="PANTHER" id="PTHR22911">
    <property type="entry name" value="ACYL-MALONYL CONDENSING ENZYME-RELATED"/>
    <property type="match status" value="1"/>
</dbReference>
<feature type="transmembrane region" description="Helical" evidence="1">
    <location>
        <begin position="9"/>
        <end position="28"/>
    </location>
</feature>
<feature type="transmembrane region" description="Helical" evidence="1">
    <location>
        <begin position="127"/>
        <end position="145"/>
    </location>
</feature>
<dbReference type="PANTHER" id="PTHR22911:SF135">
    <property type="entry name" value="BLR4310 PROTEIN"/>
    <property type="match status" value="1"/>
</dbReference>
<dbReference type="Pfam" id="PF00892">
    <property type="entry name" value="EamA"/>
    <property type="match status" value="2"/>
</dbReference>
<dbReference type="Proteomes" id="UP001230156">
    <property type="component" value="Unassembled WGS sequence"/>
</dbReference>
<feature type="transmembrane region" description="Helical" evidence="1">
    <location>
        <begin position="40"/>
        <end position="61"/>
    </location>
</feature>
<keyword evidence="1" id="KW-1133">Transmembrane helix</keyword>
<feature type="domain" description="EamA" evidence="2">
    <location>
        <begin position="9"/>
        <end position="141"/>
    </location>
</feature>
<accession>A0ABU0YFH6</accession>
<feature type="transmembrane region" description="Helical" evidence="1">
    <location>
        <begin position="263"/>
        <end position="281"/>
    </location>
</feature>
<feature type="domain" description="EamA" evidence="2">
    <location>
        <begin position="152"/>
        <end position="279"/>
    </location>
</feature>
<dbReference type="RefSeq" id="WP_379953846.1">
    <property type="nucleotide sequence ID" value="NZ_JAUYVI010000001.1"/>
</dbReference>
<sequence length="292" mass="30809">MQWVGSRSYGVTLVAFAGVLWSTGGLFVRWLEALDLWTMLAWRSLFAALALAAVIFAFHRARTFTALRRMGRPGLVAIPIALVSMTSFVVSVTLTTVANVMIVYATVPFIAAGIGFLWNGERPSRRMLAASAAAFLGVAIMAGASASLDDLLGNAVALLMTTTFATQLVMARRYPTLEMAPVNGGGAALCALLFFPFASAVVPDADQLVILALFGIATTAGAYVLFLVGGRYIPSGEAGLVGMLDVVLAPLWVWLLFDEQPGVAALVGGSIVMASVLWYLVAELRRASAGRA</sequence>
<dbReference type="InterPro" id="IPR037185">
    <property type="entry name" value="EmrE-like"/>
</dbReference>
<feature type="transmembrane region" description="Helical" evidence="1">
    <location>
        <begin position="208"/>
        <end position="228"/>
    </location>
</feature>
<keyword evidence="1" id="KW-0812">Transmembrane</keyword>
<feature type="transmembrane region" description="Helical" evidence="1">
    <location>
        <begin position="151"/>
        <end position="170"/>
    </location>
</feature>
<feature type="transmembrane region" description="Helical" evidence="1">
    <location>
        <begin position="100"/>
        <end position="120"/>
    </location>
</feature>
<organism evidence="3 4">
    <name type="scientific">Dongia sedimenti</name>
    <dbReference type="NCBI Taxonomy" id="3064282"/>
    <lineage>
        <taxon>Bacteria</taxon>
        <taxon>Pseudomonadati</taxon>
        <taxon>Pseudomonadota</taxon>
        <taxon>Alphaproteobacteria</taxon>
        <taxon>Rhodospirillales</taxon>
        <taxon>Dongiaceae</taxon>
        <taxon>Dongia</taxon>
    </lineage>
</organism>